<accession>A0A4R8S774</accession>
<proteinExistence type="predicted"/>
<dbReference type="AlphaFoldDB" id="A0A4R8S774"/>
<organism evidence="1 2">
    <name type="scientific">Mycobacteroides salmoniphilum</name>
    <dbReference type="NCBI Taxonomy" id="404941"/>
    <lineage>
        <taxon>Bacteria</taxon>
        <taxon>Bacillati</taxon>
        <taxon>Actinomycetota</taxon>
        <taxon>Actinomycetes</taxon>
        <taxon>Mycobacteriales</taxon>
        <taxon>Mycobacteriaceae</taxon>
        <taxon>Mycobacteroides</taxon>
    </lineage>
</organism>
<sequence length="102" mass="11664">MRLPVRLSYARSSVRGVVAFHVNKLTTDQTVCTVMHNWGRGVWTETISGDLREGKEYARFEVQPGIEVRIRYLDGELVAETRGPTGVYIIKSSPPPWQYRRA</sequence>
<dbReference type="EMBL" id="PECH01000001">
    <property type="protein sequence ID" value="TDZ87339.1"/>
    <property type="molecule type" value="Genomic_DNA"/>
</dbReference>
<name>A0A4R8S774_9MYCO</name>
<comment type="caution">
    <text evidence="1">The sequence shown here is derived from an EMBL/GenBank/DDBJ whole genome shotgun (WGS) entry which is preliminary data.</text>
</comment>
<dbReference type="Proteomes" id="UP000295117">
    <property type="component" value="Unassembled WGS sequence"/>
</dbReference>
<evidence type="ECO:0000313" key="2">
    <source>
        <dbReference type="Proteomes" id="UP000295117"/>
    </source>
</evidence>
<gene>
    <name evidence="1" type="ORF">DE4585_00331</name>
</gene>
<reference evidence="1 2" key="1">
    <citation type="journal article" date="2019" name="Sci. Rep.">
        <title>Extended insight into the Mycobacterium chelonae-abscessus complex through whole genome sequencing of Mycobacterium salmoniphilum outbreak and Mycobacterium salmoniphilum-like strains.</title>
        <authorList>
            <person name="Behra P.R.K."/>
            <person name="Das S."/>
            <person name="Pettersson B.M.F."/>
            <person name="Shirreff L."/>
            <person name="DuCote T."/>
            <person name="Jacobsson K.G."/>
            <person name="Ennis D.G."/>
            <person name="Kirsebom L.A."/>
        </authorList>
    </citation>
    <scope>NUCLEOTIDE SEQUENCE [LARGE SCALE GENOMIC DNA]</scope>
    <source>
        <strain evidence="1 2">DE 4585</strain>
    </source>
</reference>
<protein>
    <submittedName>
        <fullName evidence="1">Uncharacterized protein</fullName>
    </submittedName>
</protein>
<evidence type="ECO:0000313" key="1">
    <source>
        <dbReference type="EMBL" id="TDZ87339.1"/>
    </source>
</evidence>